<name>A0A225VWV0_9STRA</name>
<keyword evidence="2" id="KW-1185">Reference proteome</keyword>
<sequence>MFPSENIIPTNRFLRSDKNADTEKYKGNEERATESGTIEAIAFYIQQGIKTWARFLRSDKNADTEKYKDDEERATESGTIKAIAFHIQQSIKTWAKNTKNWMLVNQGASFDELYQKGVQPSQYFEALGLKKLFDTKAAAHAARYGDEKILSITDPKYLKFWKYKMHWNGKLMEKNRVVENLV</sequence>
<dbReference type="Proteomes" id="UP000198211">
    <property type="component" value="Unassembled WGS sequence"/>
</dbReference>
<comment type="caution">
    <text evidence="1">The sequence shown here is derived from an EMBL/GenBank/DDBJ whole genome shotgun (WGS) entry which is preliminary data.</text>
</comment>
<evidence type="ECO:0000313" key="1">
    <source>
        <dbReference type="EMBL" id="OWZ09893.1"/>
    </source>
</evidence>
<dbReference type="EMBL" id="NBNE01002627">
    <property type="protein sequence ID" value="OWZ09893.1"/>
    <property type="molecule type" value="Genomic_DNA"/>
</dbReference>
<proteinExistence type="predicted"/>
<dbReference type="AlphaFoldDB" id="A0A225VWV0"/>
<reference evidence="2" key="1">
    <citation type="submission" date="2017-03" db="EMBL/GenBank/DDBJ databases">
        <title>Phytopthora megakarya and P. palmivora, two closely related causual agents of cacao black pod achieved similar genome size and gene model numbers by different mechanisms.</title>
        <authorList>
            <person name="Ali S."/>
            <person name="Shao J."/>
            <person name="Larry D.J."/>
            <person name="Kronmiller B."/>
            <person name="Shen D."/>
            <person name="Strem M.D."/>
            <person name="Melnick R.L."/>
            <person name="Guiltinan M.J."/>
            <person name="Tyler B.M."/>
            <person name="Meinhardt L.W."/>
            <person name="Bailey B.A."/>
        </authorList>
    </citation>
    <scope>NUCLEOTIDE SEQUENCE [LARGE SCALE GENOMIC DNA]</scope>
    <source>
        <strain evidence="2">zdho120</strain>
    </source>
</reference>
<dbReference type="OrthoDB" id="10570589at2759"/>
<organism evidence="1 2">
    <name type="scientific">Phytophthora megakarya</name>
    <dbReference type="NCBI Taxonomy" id="4795"/>
    <lineage>
        <taxon>Eukaryota</taxon>
        <taxon>Sar</taxon>
        <taxon>Stramenopiles</taxon>
        <taxon>Oomycota</taxon>
        <taxon>Peronosporomycetes</taxon>
        <taxon>Peronosporales</taxon>
        <taxon>Peronosporaceae</taxon>
        <taxon>Phytophthora</taxon>
    </lineage>
</organism>
<accession>A0A225VWV0</accession>
<gene>
    <name evidence="1" type="ORF">PHMEG_00017330</name>
</gene>
<evidence type="ECO:0008006" key="3">
    <source>
        <dbReference type="Google" id="ProtNLM"/>
    </source>
</evidence>
<protein>
    <recommendedName>
        <fullName evidence="3">RxLR effector protein</fullName>
    </recommendedName>
</protein>
<evidence type="ECO:0000313" key="2">
    <source>
        <dbReference type="Proteomes" id="UP000198211"/>
    </source>
</evidence>